<protein>
    <submittedName>
        <fullName evidence="2">Uncharacterized protein</fullName>
    </submittedName>
</protein>
<reference evidence="2" key="1">
    <citation type="submission" date="2021-01" db="EMBL/GenBank/DDBJ databases">
        <authorList>
            <person name="Kaushik A."/>
        </authorList>
    </citation>
    <scope>NUCLEOTIDE SEQUENCE</scope>
    <source>
        <strain evidence="2">AG3-1AP</strain>
    </source>
</reference>
<evidence type="ECO:0000313" key="3">
    <source>
        <dbReference type="Proteomes" id="UP000663831"/>
    </source>
</evidence>
<organism evidence="2 3">
    <name type="scientific">Rhizoctonia solani</name>
    <dbReference type="NCBI Taxonomy" id="456999"/>
    <lineage>
        <taxon>Eukaryota</taxon>
        <taxon>Fungi</taxon>
        <taxon>Dikarya</taxon>
        <taxon>Basidiomycota</taxon>
        <taxon>Agaricomycotina</taxon>
        <taxon>Agaricomycetes</taxon>
        <taxon>Cantharellales</taxon>
        <taxon>Ceratobasidiaceae</taxon>
        <taxon>Rhizoctonia</taxon>
    </lineage>
</organism>
<name>A0A8H3GIF0_9AGAM</name>
<accession>A0A8H3GIF0</accession>
<sequence length="430" mass="48894">MSAQGAVRDHLRGMIKSSGHVKHFRHQCTALIQICRYFWELVKIEEDEQYQSLQRFVAIANQALEAVANSGDTKEGKELLQGKLDKAISDLDEYCETLSLEQCNPQALMLDARKKDQERNRKIVAVEKLKKIPEIKSGVEFYIHDGSNLSEQIQLNISKKSGSEEILFKLGRKLTPPIKLHENAYFYTGPDFTWNKSVVRIKWGSDPSKYHPKKGISDFKTYFDAVQRGPVHVFVDRNPSIHILLTNNKWSRLFSLSKIIDNGEIVVLKGADGPLYHAQMVSQLALSSAWVFQVDRETNGKARTKAELTKSDCIGILREAHTFILTEDRRWGAKGWLIEICPKSDKPPDSSTEEHKIRHTEKRRIQLTLPDSLPPTGGGSSKLTNATIHVKEMVQRLEGERREAEEKEKERGKGSGKKEKKGFFGRVFGK</sequence>
<feature type="compositionally biased region" description="Basic and acidic residues" evidence="1">
    <location>
        <begin position="389"/>
        <end position="417"/>
    </location>
</feature>
<feature type="compositionally biased region" description="Basic and acidic residues" evidence="1">
    <location>
        <begin position="343"/>
        <end position="356"/>
    </location>
</feature>
<gene>
    <name evidence="2" type="ORF">RDB_LOCUS70884</name>
</gene>
<proteinExistence type="predicted"/>
<dbReference type="AlphaFoldDB" id="A0A8H3GIF0"/>
<evidence type="ECO:0000313" key="2">
    <source>
        <dbReference type="EMBL" id="CAE6455666.1"/>
    </source>
</evidence>
<dbReference type="Proteomes" id="UP000663831">
    <property type="component" value="Unassembled WGS sequence"/>
</dbReference>
<comment type="caution">
    <text evidence="2">The sequence shown here is derived from an EMBL/GenBank/DDBJ whole genome shotgun (WGS) entry which is preliminary data.</text>
</comment>
<evidence type="ECO:0000256" key="1">
    <source>
        <dbReference type="SAM" id="MobiDB-lite"/>
    </source>
</evidence>
<dbReference type="EMBL" id="CAJMWV010002148">
    <property type="protein sequence ID" value="CAE6455666.1"/>
    <property type="molecule type" value="Genomic_DNA"/>
</dbReference>
<feature type="region of interest" description="Disordered" evidence="1">
    <location>
        <begin position="343"/>
        <end position="430"/>
    </location>
</feature>